<proteinExistence type="predicted"/>
<dbReference type="GeneTree" id="ENSGT00940000161998"/>
<reference evidence="1" key="3">
    <citation type="submission" date="2025-09" db="UniProtKB">
        <authorList>
            <consortium name="Ensembl"/>
        </authorList>
    </citation>
    <scope>IDENTIFICATION</scope>
</reference>
<keyword evidence="2" id="KW-1185">Reference proteome</keyword>
<dbReference type="Ensembl" id="ENSSHBT00005027693.1">
    <property type="protein sequence ID" value="ENSSHBP00005023266.1"/>
    <property type="gene ID" value="ENSSHBG00005019510.1"/>
</dbReference>
<reference evidence="1" key="2">
    <citation type="submission" date="2025-08" db="UniProtKB">
        <authorList>
            <consortium name="Ensembl"/>
        </authorList>
    </citation>
    <scope>IDENTIFICATION</scope>
</reference>
<sequence length="122" mass="14555">YPRILWRTAEGLITMTEKNDLDMYQNQFLELRQRLLYAEKENKKRSRELSSALDEIKRVVAKRMNLTTNHTGFWGELPERPRSLKLPVHLINVYYYLPHLREYEDAVFPNVIFGQQRTGGTK</sequence>
<dbReference type="Proteomes" id="UP000472266">
    <property type="component" value="Chromosome 8"/>
</dbReference>
<organism evidence="1 2">
    <name type="scientific">Strigops habroptila</name>
    <name type="common">Kakapo</name>
    <dbReference type="NCBI Taxonomy" id="2489341"/>
    <lineage>
        <taxon>Eukaryota</taxon>
        <taxon>Metazoa</taxon>
        <taxon>Chordata</taxon>
        <taxon>Craniata</taxon>
        <taxon>Vertebrata</taxon>
        <taxon>Euteleostomi</taxon>
        <taxon>Archelosauria</taxon>
        <taxon>Archosauria</taxon>
        <taxon>Dinosauria</taxon>
        <taxon>Saurischia</taxon>
        <taxon>Theropoda</taxon>
        <taxon>Coelurosauria</taxon>
        <taxon>Aves</taxon>
        <taxon>Neognathae</taxon>
        <taxon>Neoaves</taxon>
        <taxon>Telluraves</taxon>
        <taxon>Australaves</taxon>
        <taxon>Psittaciformes</taxon>
        <taxon>Psittacidae</taxon>
        <taxon>Strigops</taxon>
    </lineage>
</organism>
<name>A0A672V665_STRHB</name>
<accession>A0A672V665</accession>
<evidence type="ECO:0000313" key="1">
    <source>
        <dbReference type="Ensembl" id="ENSSHBP00005023266.1"/>
    </source>
</evidence>
<protein>
    <submittedName>
        <fullName evidence="1">Uncharacterized protein</fullName>
    </submittedName>
</protein>
<dbReference type="AlphaFoldDB" id="A0A672V665"/>
<reference evidence="1 2" key="1">
    <citation type="submission" date="2019-11" db="EMBL/GenBank/DDBJ databases">
        <title>Strigops habroptila (kakapo) genome, bStrHab1, primary haplotype, v2.</title>
        <authorList>
            <person name="Jarvis E.D."/>
            <person name="Howard J."/>
            <person name="Rhie A."/>
            <person name="Phillippy A."/>
            <person name="Korlach J."/>
            <person name="Digby A."/>
            <person name="Iorns D."/>
            <person name="Eason D."/>
            <person name="Robertson B."/>
            <person name="Raemaekers T."/>
            <person name="Howe K."/>
            <person name="Lewin H."/>
            <person name="Damas J."/>
            <person name="Hastie A."/>
            <person name="Tracey A."/>
            <person name="Chow W."/>
            <person name="Fedrigo O."/>
        </authorList>
    </citation>
    <scope>NUCLEOTIDE SEQUENCE [LARGE SCALE GENOMIC DNA]</scope>
</reference>
<dbReference type="InParanoid" id="A0A672V665"/>
<evidence type="ECO:0000313" key="2">
    <source>
        <dbReference type="Proteomes" id="UP000472266"/>
    </source>
</evidence>